<accession>A0AAE1A2W9</accession>
<dbReference type="Proteomes" id="UP001283361">
    <property type="component" value="Unassembled WGS sequence"/>
</dbReference>
<proteinExistence type="predicted"/>
<keyword evidence="2" id="KW-1185">Reference proteome</keyword>
<organism evidence="1 2">
    <name type="scientific">Elysia crispata</name>
    <name type="common">lettuce slug</name>
    <dbReference type="NCBI Taxonomy" id="231223"/>
    <lineage>
        <taxon>Eukaryota</taxon>
        <taxon>Metazoa</taxon>
        <taxon>Spiralia</taxon>
        <taxon>Lophotrochozoa</taxon>
        <taxon>Mollusca</taxon>
        <taxon>Gastropoda</taxon>
        <taxon>Heterobranchia</taxon>
        <taxon>Euthyneura</taxon>
        <taxon>Panpulmonata</taxon>
        <taxon>Sacoglossa</taxon>
        <taxon>Placobranchoidea</taxon>
        <taxon>Plakobranchidae</taxon>
        <taxon>Elysia</taxon>
    </lineage>
</organism>
<evidence type="ECO:0000313" key="1">
    <source>
        <dbReference type="EMBL" id="KAK3779292.1"/>
    </source>
</evidence>
<sequence length="160" mass="17627">MASSVRSIVGHSSGIVHWAWAVSGRHTDTHTQSNGQSWKQADLSFRHWAVQGCPLAGSCFRLVPAGRTSEQLVLFPLWETSDLNHNKDIRTEKNPENRCVAGREHSCVTSPEYIDGLEAGRILETLGRLVNSSPRPRNIPLASSTLESSTRLKGDQVVNN</sequence>
<protein>
    <submittedName>
        <fullName evidence="1">Uncharacterized protein</fullName>
    </submittedName>
</protein>
<dbReference type="AlphaFoldDB" id="A0AAE1A2W9"/>
<dbReference type="EMBL" id="JAWDGP010002856">
    <property type="protein sequence ID" value="KAK3779292.1"/>
    <property type="molecule type" value="Genomic_DNA"/>
</dbReference>
<reference evidence="1" key="1">
    <citation type="journal article" date="2023" name="G3 (Bethesda)">
        <title>A reference genome for the long-term kleptoplast-retaining sea slug Elysia crispata morphotype clarki.</title>
        <authorList>
            <person name="Eastman K.E."/>
            <person name="Pendleton A.L."/>
            <person name="Shaikh M.A."/>
            <person name="Suttiyut T."/>
            <person name="Ogas R."/>
            <person name="Tomko P."/>
            <person name="Gavelis G."/>
            <person name="Widhalm J.R."/>
            <person name="Wisecaver J.H."/>
        </authorList>
    </citation>
    <scope>NUCLEOTIDE SEQUENCE</scope>
    <source>
        <strain evidence="1">ECLA1</strain>
    </source>
</reference>
<gene>
    <name evidence="1" type="ORF">RRG08_057662</name>
</gene>
<name>A0AAE1A2W9_9GAST</name>
<evidence type="ECO:0000313" key="2">
    <source>
        <dbReference type="Proteomes" id="UP001283361"/>
    </source>
</evidence>
<comment type="caution">
    <text evidence="1">The sequence shown here is derived from an EMBL/GenBank/DDBJ whole genome shotgun (WGS) entry which is preliminary data.</text>
</comment>